<gene>
    <name evidence="3" type="ORF">CR513_49655</name>
</gene>
<feature type="non-terminal residue" evidence="3">
    <location>
        <position position="1"/>
    </location>
</feature>
<dbReference type="PANTHER" id="PTHR33223:SF8">
    <property type="entry name" value="OS04G0172440 PROTEIN"/>
    <property type="match status" value="1"/>
</dbReference>
<organism evidence="3 4">
    <name type="scientific">Mucuna pruriens</name>
    <name type="common">Velvet bean</name>
    <name type="synonym">Dolichos pruriens</name>
    <dbReference type="NCBI Taxonomy" id="157652"/>
    <lineage>
        <taxon>Eukaryota</taxon>
        <taxon>Viridiplantae</taxon>
        <taxon>Streptophyta</taxon>
        <taxon>Embryophyta</taxon>
        <taxon>Tracheophyta</taxon>
        <taxon>Spermatophyta</taxon>
        <taxon>Magnoliopsida</taxon>
        <taxon>eudicotyledons</taxon>
        <taxon>Gunneridae</taxon>
        <taxon>Pentapetalae</taxon>
        <taxon>rosids</taxon>
        <taxon>fabids</taxon>
        <taxon>Fabales</taxon>
        <taxon>Fabaceae</taxon>
        <taxon>Papilionoideae</taxon>
        <taxon>50 kb inversion clade</taxon>
        <taxon>NPAAA clade</taxon>
        <taxon>indigoferoid/millettioid clade</taxon>
        <taxon>Phaseoleae</taxon>
        <taxon>Mucuna</taxon>
    </lineage>
</organism>
<feature type="region of interest" description="Disordered" evidence="1">
    <location>
        <begin position="136"/>
        <end position="155"/>
    </location>
</feature>
<dbReference type="Pfam" id="PF03732">
    <property type="entry name" value="Retrotrans_gag"/>
    <property type="match status" value="1"/>
</dbReference>
<comment type="caution">
    <text evidence="3">The sequence shown here is derived from an EMBL/GenBank/DDBJ whole genome shotgun (WGS) entry which is preliminary data.</text>
</comment>
<accession>A0A371EYN2</accession>
<dbReference type="AlphaFoldDB" id="A0A371EYN2"/>
<dbReference type="EMBL" id="QJKJ01011486">
    <property type="protein sequence ID" value="RDX71033.1"/>
    <property type="molecule type" value="Genomic_DNA"/>
</dbReference>
<reference evidence="3" key="1">
    <citation type="submission" date="2018-05" db="EMBL/GenBank/DDBJ databases">
        <title>Draft genome of Mucuna pruriens seed.</title>
        <authorList>
            <person name="Nnadi N.E."/>
            <person name="Vos R."/>
            <person name="Hasami M.H."/>
            <person name="Devisetty U.K."/>
            <person name="Aguiy J.C."/>
        </authorList>
    </citation>
    <scope>NUCLEOTIDE SEQUENCE [LARGE SCALE GENOMIC DNA]</scope>
    <source>
        <strain evidence="3">JCA_2017</strain>
    </source>
</reference>
<protein>
    <recommendedName>
        <fullName evidence="2">Retrotransposon gag domain-containing protein</fullName>
    </recommendedName>
</protein>
<evidence type="ECO:0000259" key="2">
    <source>
        <dbReference type="Pfam" id="PF03732"/>
    </source>
</evidence>
<keyword evidence="4" id="KW-1185">Reference proteome</keyword>
<dbReference type="OrthoDB" id="686606at2759"/>
<evidence type="ECO:0000256" key="1">
    <source>
        <dbReference type="SAM" id="MobiDB-lite"/>
    </source>
</evidence>
<dbReference type="Proteomes" id="UP000257109">
    <property type="component" value="Unassembled WGS sequence"/>
</dbReference>
<feature type="domain" description="Retrotransposon gag" evidence="2">
    <location>
        <begin position="17"/>
        <end position="99"/>
    </location>
</feature>
<feature type="region of interest" description="Disordered" evidence="1">
    <location>
        <begin position="220"/>
        <end position="248"/>
    </location>
</feature>
<evidence type="ECO:0000313" key="4">
    <source>
        <dbReference type="Proteomes" id="UP000257109"/>
    </source>
</evidence>
<evidence type="ECO:0000313" key="3">
    <source>
        <dbReference type="EMBL" id="RDX71033.1"/>
    </source>
</evidence>
<sequence>MAAYIHDDKILIHCFQDSLTGTTLGWYVSLERGSIKTWRDLAEAFLKQYKYNKDMVPDRLAKKEHEGFKEYAQRWRELAAQVQPSITKREMVTMFIDTLSSSYYDKVVGNATSNFTDLVTVDERIELGIRRGRFSQASSSEGLAKKHTTEKKKGKANAVMVGPIFPQGKGASPPYMTRYANLPPTLDHQPKAGIARHERKPRTLNPIPIVVALATRAKARENNSPQALEPPYPRSYDPVPSVTITKEL</sequence>
<dbReference type="PANTHER" id="PTHR33223">
    <property type="entry name" value="CCHC-TYPE DOMAIN-CONTAINING PROTEIN"/>
    <property type="match status" value="1"/>
</dbReference>
<dbReference type="InterPro" id="IPR005162">
    <property type="entry name" value="Retrotrans_gag_dom"/>
</dbReference>
<feature type="compositionally biased region" description="Basic residues" evidence="1">
    <location>
        <begin position="145"/>
        <end position="155"/>
    </location>
</feature>
<proteinExistence type="predicted"/>
<name>A0A371EYN2_MUCPR</name>